<evidence type="ECO:0000313" key="11">
    <source>
        <dbReference type="Proteomes" id="UP001418222"/>
    </source>
</evidence>
<comment type="caution">
    <text evidence="10">The sequence shown here is derived from an EMBL/GenBank/DDBJ whole genome shotgun (WGS) entry which is preliminary data.</text>
</comment>
<evidence type="ECO:0000256" key="1">
    <source>
        <dbReference type="ARBA" id="ARBA00004173"/>
    </source>
</evidence>
<keyword evidence="11" id="KW-1185">Reference proteome</keyword>
<keyword evidence="3" id="KW-0689">Ribosomal protein</keyword>
<evidence type="ECO:0000259" key="9">
    <source>
        <dbReference type="SMART" id="SM00978"/>
    </source>
</evidence>
<evidence type="ECO:0000256" key="7">
    <source>
        <dbReference type="ARBA" id="ARBA00039448"/>
    </source>
</evidence>
<evidence type="ECO:0000256" key="6">
    <source>
        <dbReference type="ARBA" id="ARBA00038073"/>
    </source>
</evidence>
<protein>
    <recommendedName>
        <fullName evidence="7">Large ribosomal subunit protein mL45</fullName>
    </recommendedName>
    <alternativeName>
        <fullName evidence="8">39S ribosomal protein L45, mitochondrial</fullName>
    </alternativeName>
</protein>
<dbReference type="PANTHER" id="PTHR28554">
    <property type="entry name" value="39S RIBOSOMAL PROTEIN L45, MITOCHONDRIAL"/>
    <property type="match status" value="1"/>
</dbReference>
<reference evidence="10 11" key="1">
    <citation type="journal article" date="2022" name="Nat. Plants">
        <title>Genomes of leafy and leafless Platanthera orchids illuminate the evolution of mycoheterotrophy.</title>
        <authorList>
            <person name="Li M.H."/>
            <person name="Liu K.W."/>
            <person name="Li Z."/>
            <person name="Lu H.C."/>
            <person name="Ye Q.L."/>
            <person name="Zhang D."/>
            <person name="Wang J.Y."/>
            <person name="Li Y.F."/>
            <person name="Zhong Z.M."/>
            <person name="Liu X."/>
            <person name="Yu X."/>
            <person name="Liu D.K."/>
            <person name="Tu X.D."/>
            <person name="Liu B."/>
            <person name="Hao Y."/>
            <person name="Liao X.Y."/>
            <person name="Jiang Y.T."/>
            <person name="Sun W.H."/>
            <person name="Chen J."/>
            <person name="Chen Y.Q."/>
            <person name="Ai Y."/>
            <person name="Zhai J.W."/>
            <person name="Wu S.S."/>
            <person name="Zhou Z."/>
            <person name="Hsiao Y.Y."/>
            <person name="Wu W.L."/>
            <person name="Chen Y.Y."/>
            <person name="Lin Y.F."/>
            <person name="Hsu J.L."/>
            <person name="Li C.Y."/>
            <person name="Wang Z.W."/>
            <person name="Zhao X."/>
            <person name="Zhong W.Y."/>
            <person name="Ma X.K."/>
            <person name="Ma L."/>
            <person name="Huang J."/>
            <person name="Chen G.Z."/>
            <person name="Huang M.Z."/>
            <person name="Huang L."/>
            <person name="Peng D.H."/>
            <person name="Luo Y.B."/>
            <person name="Zou S.Q."/>
            <person name="Chen S.P."/>
            <person name="Lan S."/>
            <person name="Tsai W.C."/>
            <person name="Van de Peer Y."/>
            <person name="Liu Z.J."/>
        </authorList>
    </citation>
    <scope>NUCLEOTIDE SEQUENCE [LARGE SCALE GENOMIC DNA]</scope>
    <source>
        <tissue evidence="10">Leaf</tissue>
    </source>
</reference>
<dbReference type="InterPro" id="IPR032710">
    <property type="entry name" value="NTF2-like_dom_sf"/>
</dbReference>
<feature type="domain" description="Tim44-like" evidence="9">
    <location>
        <begin position="106"/>
        <end position="256"/>
    </location>
</feature>
<dbReference type="InterPro" id="IPR007379">
    <property type="entry name" value="Tim44-like_dom"/>
</dbReference>
<dbReference type="GO" id="GO:0005739">
    <property type="term" value="C:mitochondrion"/>
    <property type="evidence" value="ECO:0007669"/>
    <property type="project" value="UniProtKB-SubCell"/>
</dbReference>
<dbReference type="GO" id="GO:1990904">
    <property type="term" value="C:ribonucleoprotein complex"/>
    <property type="evidence" value="ECO:0007669"/>
    <property type="project" value="UniProtKB-KW"/>
</dbReference>
<dbReference type="Pfam" id="PF04280">
    <property type="entry name" value="Tim44"/>
    <property type="match status" value="1"/>
</dbReference>
<dbReference type="SMART" id="SM00978">
    <property type="entry name" value="Tim44"/>
    <property type="match status" value="1"/>
</dbReference>
<comment type="subcellular location">
    <subcellularLocation>
        <location evidence="1">Mitochondrion</location>
    </subcellularLocation>
</comment>
<dbReference type="InterPro" id="IPR051975">
    <property type="entry name" value="mtLSU_mL45"/>
</dbReference>
<keyword evidence="5" id="KW-0687">Ribonucleoprotein</keyword>
<evidence type="ECO:0000256" key="8">
    <source>
        <dbReference type="ARBA" id="ARBA00043031"/>
    </source>
</evidence>
<keyword evidence="4" id="KW-0496">Mitochondrion</keyword>
<keyword evidence="2" id="KW-0809">Transit peptide</keyword>
<dbReference type="AlphaFoldDB" id="A0AAP0BGA9"/>
<accession>A0AAP0BGA9</accession>
<dbReference type="Gene3D" id="3.10.450.240">
    <property type="match status" value="1"/>
</dbReference>
<proteinExistence type="inferred from homology"/>
<gene>
    <name evidence="10" type="ORF">KSP39_PZI012360</name>
</gene>
<dbReference type="GO" id="GO:0005840">
    <property type="term" value="C:ribosome"/>
    <property type="evidence" value="ECO:0007669"/>
    <property type="project" value="UniProtKB-KW"/>
</dbReference>
<sequence length="257" mass="30008">MRILGPTMIYKMSCLATMRAEMTRQTTPTRVTFTATRIAPMNWMSNGVRMGWGDKQRTLKKKVPGSVLEPESAKPPEPVYQKWFTPSGWRRTKEDLIFEMKTAYCIATLRKKKGYSKKQFYQNAVTLYKEINTVMAKGDIASLRKTVTEKMYSTLKNELKRRESMWRRVHWELIEPLDRIRTLRARMIALDKNDLDKAFVQLTVEFLAKQRFEAYDSTGSVVAGDKNKEVLVRDIWVFERSLFQAGADWRLCARLSP</sequence>
<dbReference type="SUPFAM" id="SSF54427">
    <property type="entry name" value="NTF2-like"/>
    <property type="match status" value="1"/>
</dbReference>
<evidence type="ECO:0000256" key="4">
    <source>
        <dbReference type="ARBA" id="ARBA00023128"/>
    </source>
</evidence>
<dbReference type="Proteomes" id="UP001418222">
    <property type="component" value="Unassembled WGS sequence"/>
</dbReference>
<name>A0AAP0BGA9_9ASPA</name>
<evidence type="ECO:0000256" key="2">
    <source>
        <dbReference type="ARBA" id="ARBA00022946"/>
    </source>
</evidence>
<comment type="similarity">
    <text evidence="6">Belongs to the mitochondrion-specific ribosomal protein mL45 family.</text>
</comment>
<evidence type="ECO:0000256" key="3">
    <source>
        <dbReference type="ARBA" id="ARBA00022980"/>
    </source>
</evidence>
<evidence type="ECO:0000256" key="5">
    <source>
        <dbReference type="ARBA" id="ARBA00023274"/>
    </source>
</evidence>
<organism evidence="10 11">
    <name type="scientific">Platanthera zijinensis</name>
    <dbReference type="NCBI Taxonomy" id="2320716"/>
    <lineage>
        <taxon>Eukaryota</taxon>
        <taxon>Viridiplantae</taxon>
        <taxon>Streptophyta</taxon>
        <taxon>Embryophyta</taxon>
        <taxon>Tracheophyta</taxon>
        <taxon>Spermatophyta</taxon>
        <taxon>Magnoliopsida</taxon>
        <taxon>Liliopsida</taxon>
        <taxon>Asparagales</taxon>
        <taxon>Orchidaceae</taxon>
        <taxon>Orchidoideae</taxon>
        <taxon>Orchideae</taxon>
        <taxon>Orchidinae</taxon>
        <taxon>Platanthera</taxon>
    </lineage>
</organism>
<evidence type="ECO:0000313" key="10">
    <source>
        <dbReference type="EMBL" id="KAK8936441.1"/>
    </source>
</evidence>
<dbReference type="PANTHER" id="PTHR28554:SF1">
    <property type="entry name" value="LARGE RIBOSOMAL SUBUNIT PROTEIN ML45"/>
    <property type="match status" value="1"/>
</dbReference>
<dbReference type="EMBL" id="JBBWWQ010000010">
    <property type="protein sequence ID" value="KAK8936441.1"/>
    <property type="molecule type" value="Genomic_DNA"/>
</dbReference>